<dbReference type="Pfam" id="PF00581">
    <property type="entry name" value="Rhodanese"/>
    <property type="match status" value="1"/>
</dbReference>
<keyword evidence="10" id="KW-1185">Reference proteome</keyword>
<dbReference type="Gene3D" id="3.40.250.10">
    <property type="entry name" value="Rhodanese-like domain"/>
    <property type="match status" value="1"/>
</dbReference>
<feature type="domain" description="Rhodanese" evidence="8">
    <location>
        <begin position="142"/>
        <end position="257"/>
    </location>
</feature>
<dbReference type="PANTHER" id="PTHR10159:SF528">
    <property type="entry name" value="PUCKERED, ISOFORM A"/>
    <property type="match status" value="1"/>
</dbReference>
<dbReference type="Proteomes" id="UP001321473">
    <property type="component" value="Unassembled WGS sequence"/>
</dbReference>
<dbReference type="SMART" id="SM00195">
    <property type="entry name" value="DSPc"/>
    <property type="match status" value="1"/>
</dbReference>
<dbReference type="EC" id="3.1.3.48" evidence="2"/>
<dbReference type="GO" id="GO:0033550">
    <property type="term" value="F:MAP kinase tyrosine phosphatase activity"/>
    <property type="evidence" value="ECO:0007669"/>
    <property type="project" value="TreeGrafter"/>
</dbReference>
<evidence type="ECO:0000256" key="2">
    <source>
        <dbReference type="ARBA" id="ARBA00013064"/>
    </source>
</evidence>
<gene>
    <name evidence="9" type="ORF">V5799_008481</name>
</gene>
<dbReference type="CDD" id="cd01446">
    <property type="entry name" value="DSP_MapKP"/>
    <property type="match status" value="1"/>
</dbReference>
<dbReference type="PRINTS" id="PR01764">
    <property type="entry name" value="MAPKPHPHTASE"/>
</dbReference>
<dbReference type="InterPro" id="IPR000387">
    <property type="entry name" value="Tyr_Pase_dom"/>
</dbReference>
<keyword evidence="3" id="KW-0378">Hydrolase</keyword>
<feature type="domain" description="Tyrosine specific protein phosphatases" evidence="7">
    <location>
        <begin position="350"/>
        <end position="409"/>
    </location>
</feature>
<keyword evidence="4" id="KW-0904">Protein phosphatase</keyword>
<dbReference type="SMART" id="SM00450">
    <property type="entry name" value="RHOD"/>
    <property type="match status" value="1"/>
</dbReference>
<evidence type="ECO:0000256" key="4">
    <source>
        <dbReference type="ARBA" id="ARBA00022912"/>
    </source>
</evidence>
<organism evidence="9 10">
    <name type="scientific">Amblyomma americanum</name>
    <name type="common">Lone star tick</name>
    <dbReference type="NCBI Taxonomy" id="6943"/>
    <lineage>
        <taxon>Eukaryota</taxon>
        <taxon>Metazoa</taxon>
        <taxon>Ecdysozoa</taxon>
        <taxon>Arthropoda</taxon>
        <taxon>Chelicerata</taxon>
        <taxon>Arachnida</taxon>
        <taxon>Acari</taxon>
        <taxon>Parasitiformes</taxon>
        <taxon>Ixodida</taxon>
        <taxon>Ixodoidea</taxon>
        <taxon>Ixodidae</taxon>
        <taxon>Amblyomminae</taxon>
        <taxon>Amblyomma</taxon>
    </lineage>
</organism>
<comment type="similarity">
    <text evidence="1">Belongs to the protein-tyrosine phosphatase family. Non-receptor class dual specificity subfamily.</text>
</comment>
<dbReference type="PROSITE" id="PS50054">
    <property type="entry name" value="TYR_PHOSPHATASE_DUAL"/>
    <property type="match status" value="1"/>
</dbReference>
<feature type="region of interest" description="Disordered" evidence="5">
    <location>
        <begin position="1"/>
        <end position="41"/>
    </location>
</feature>
<dbReference type="InterPro" id="IPR036873">
    <property type="entry name" value="Rhodanese-like_dom_sf"/>
</dbReference>
<feature type="region of interest" description="Disordered" evidence="5">
    <location>
        <begin position="81"/>
        <end position="125"/>
    </location>
</feature>
<dbReference type="InterPro" id="IPR029021">
    <property type="entry name" value="Prot-tyrosine_phosphatase-like"/>
</dbReference>
<evidence type="ECO:0000256" key="1">
    <source>
        <dbReference type="ARBA" id="ARBA00008601"/>
    </source>
</evidence>
<evidence type="ECO:0000259" key="7">
    <source>
        <dbReference type="PROSITE" id="PS50056"/>
    </source>
</evidence>
<evidence type="ECO:0000313" key="9">
    <source>
        <dbReference type="EMBL" id="KAK8785156.1"/>
    </source>
</evidence>
<comment type="caution">
    <text evidence="9">The sequence shown here is derived from an EMBL/GenBank/DDBJ whole genome shotgun (WGS) entry which is preliminary data.</text>
</comment>
<evidence type="ECO:0000256" key="5">
    <source>
        <dbReference type="SAM" id="MobiDB-lite"/>
    </source>
</evidence>
<name>A0AAQ4FDX4_AMBAM</name>
<proteinExistence type="inferred from homology"/>
<dbReference type="GO" id="GO:0005829">
    <property type="term" value="C:cytosol"/>
    <property type="evidence" value="ECO:0007669"/>
    <property type="project" value="TreeGrafter"/>
</dbReference>
<dbReference type="PROSITE" id="PS50056">
    <property type="entry name" value="TYR_PHOSPHATASE_2"/>
    <property type="match status" value="1"/>
</dbReference>
<accession>A0AAQ4FDX4</accession>
<evidence type="ECO:0000259" key="6">
    <source>
        <dbReference type="PROSITE" id="PS50054"/>
    </source>
</evidence>
<dbReference type="PROSITE" id="PS50206">
    <property type="entry name" value="RHODANESE_3"/>
    <property type="match status" value="1"/>
</dbReference>
<evidence type="ECO:0000259" key="8">
    <source>
        <dbReference type="PROSITE" id="PS50206"/>
    </source>
</evidence>
<dbReference type="InterPro" id="IPR016130">
    <property type="entry name" value="Tyr_Pase_AS"/>
</dbReference>
<sequence>MGLEPRPTLRTSSPSLVRFRPRRRVSHENDDSLPPQRHGNENNIATVACADSSCDRLQQTGTTTIRMSCGAQVSLAPRPTASMLDSRPRHLQLPSPQAGTQHHHAQPTTTTAAATTPTSRRRRSLSCGVRLVTPGELVDSWQRQRWLLVDCRPFLSFNAGRIRSAVNVNCGDRITRRRLQQGRLALWDLVACRQARDQLRQARDIVVYDDCTGDLESPQPSSSLALVLAVLCQNGARPAVLKGGFREFQRQYAHECTSSSAPCSASEAEAAAPPDVAEWPATCVLPFLLLGNERDARDAELLRRLGVGHVLHVTPPQPQQEQQEASGEGHCPGLRCKRLPASDSCHQNLKQFFDDAFRFLDEAHASGSRVLVHCHAGVSRSPTITVAYLMHHLRLPLVDAYRYLKAKRPIISPNLNFMGQLVELEQKLALHDDRQPCAQCCRASATLLELLASEPASTSAGV</sequence>
<dbReference type="InterPro" id="IPR001763">
    <property type="entry name" value="Rhodanese-like_dom"/>
</dbReference>
<dbReference type="Gene3D" id="3.90.190.10">
    <property type="entry name" value="Protein tyrosine phosphatase superfamily"/>
    <property type="match status" value="1"/>
</dbReference>
<feature type="domain" description="Tyrosine-protein phosphatase" evidence="6">
    <location>
        <begin position="279"/>
        <end position="430"/>
    </location>
</feature>
<dbReference type="GO" id="GO:0017017">
    <property type="term" value="F:MAP kinase tyrosine/serine/threonine phosphatase activity"/>
    <property type="evidence" value="ECO:0007669"/>
    <property type="project" value="InterPro"/>
</dbReference>
<reference evidence="9 10" key="1">
    <citation type="journal article" date="2023" name="Arcadia Sci">
        <title>De novo assembly of a long-read Amblyomma americanum tick genome.</title>
        <authorList>
            <person name="Chou S."/>
            <person name="Poskanzer K.E."/>
            <person name="Rollins M."/>
            <person name="Thuy-Boun P.S."/>
        </authorList>
    </citation>
    <scope>NUCLEOTIDE SEQUENCE [LARGE SCALE GENOMIC DNA]</scope>
    <source>
        <strain evidence="9">F_SG_1</strain>
        <tissue evidence="9">Salivary glands</tissue>
    </source>
</reference>
<feature type="compositionally biased region" description="Low complexity" evidence="5">
    <location>
        <begin position="96"/>
        <end position="118"/>
    </location>
</feature>
<evidence type="ECO:0000313" key="10">
    <source>
        <dbReference type="Proteomes" id="UP001321473"/>
    </source>
</evidence>
<dbReference type="PANTHER" id="PTHR10159">
    <property type="entry name" value="DUAL SPECIFICITY PROTEIN PHOSPHATASE"/>
    <property type="match status" value="1"/>
</dbReference>
<dbReference type="FunFam" id="3.90.190.10:FF:000028">
    <property type="entry name" value="Dual specificity phosphatase 10"/>
    <property type="match status" value="1"/>
</dbReference>
<dbReference type="PROSITE" id="PS00383">
    <property type="entry name" value="TYR_PHOSPHATASE_1"/>
    <property type="match status" value="1"/>
</dbReference>
<dbReference type="InterPro" id="IPR000340">
    <property type="entry name" value="Dual-sp_phosphatase_cat-dom"/>
</dbReference>
<evidence type="ECO:0000256" key="3">
    <source>
        <dbReference type="ARBA" id="ARBA00022801"/>
    </source>
</evidence>
<protein>
    <recommendedName>
        <fullName evidence="2">protein-tyrosine-phosphatase</fullName>
        <ecNumber evidence="2">3.1.3.48</ecNumber>
    </recommendedName>
</protein>
<dbReference type="InterPro" id="IPR008343">
    <property type="entry name" value="MKP"/>
</dbReference>
<dbReference type="AlphaFoldDB" id="A0AAQ4FDX4"/>
<dbReference type="GO" id="GO:0008330">
    <property type="term" value="F:protein tyrosine/threonine phosphatase activity"/>
    <property type="evidence" value="ECO:0007669"/>
    <property type="project" value="TreeGrafter"/>
</dbReference>
<dbReference type="SUPFAM" id="SSF52821">
    <property type="entry name" value="Rhodanese/Cell cycle control phosphatase"/>
    <property type="match status" value="1"/>
</dbReference>
<dbReference type="EMBL" id="JARKHS020003861">
    <property type="protein sequence ID" value="KAK8785156.1"/>
    <property type="molecule type" value="Genomic_DNA"/>
</dbReference>
<dbReference type="GO" id="GO:0043409">
    <property type="term" value="P:negative regulation of MAPK cascade"/>
    <property type="evidence" value="ECO:0007669"/>
    <property type="project" value="TreeGrafter"/>
</dbReference>
<dbReference type="Pfam" id="PF00782">
    <property type="entry name" value="DSPc"/>
    <property type="match status" value="1"/>
</dbReference>
<dbReference type="InterPro" id="IPR020422">
    <property type="entry name" value="TYR_PHOSPHATASE_DUAL_dom"/>
</dbReference>
<dbReference type="SUPFAM" id="SSF52799">
    <property type="entry name" value="(Phosphotyrosine protein) phosphatases II"/>
    <property type="match status" value="1"/>
</dbReference>